<dbReference type="EC" id="2.7.7.7" evidence="1"/>
<dbReference type="Proteomes" id="UP000523821">
    <property type="component" value="Unassembled WGS sequence"/>
</dbReference>
<protein>
    <submittedName>
        <fullName evidence="1">DNA polymerase-3 subunit chi</fullName>
        <ecNumber evidence="1">2.7.7.7</ecNumber>
    </submittedName>
</protein>
<gene>
    <name evidence="1" type="ORF">GGQ63_000519</name>
</gene>
<organism evidence="1 2">
    <name type="scientific">Prosthecomicrobium pneumaticum</name>
    <dbReference type="NCBI Taxonomy" id="81895"/>
    <lineage>
        <taxon>Bacteria</taxon>
        <taxon>Pseudomonadati</taxon>
        <taxon>Pseudomonadota</taxon>
        <taxon>Alphaproteobacteria</taxon>
        <taxon>Hyphomicrobiales</taxon>
        <taxon>Kaistiaceae</taxon>
        <taxon>Prosthecomicrobium</taxon>
    </lineage>
</organism>
<name>A0A7W9CTW8_9HYPH</name>
<reference evidence="1 2" key="1">
    <citation type="submission" date="2020-08" db="EMBL/GenBank/DDBJ databases">
        <title>Genomic Encyclopedia of Type Strains, Phase IV (KMG-IV): sequencing the most valuable type-strain genomes for metagenomic binning, comparative biology and taxonomic classification.</title>
        <authorList>
            <person name="Goeker M."/>
        </authorList>
    </citation>
    <scope>NUCLEOTIDE SEQUENCE [LARGE SCALE GENOMIC DNA]</scope>
    <source>
        <strain evidence="1 2">DSM 16268</strain>
    </source>
</reference>
<dbReference type="GO" id="GO:0032298">
    <property type="term" value="P:positive regulation of DNA-templated DNA replication initiation"/>
    <property type="evidence" value="ECO:0007669"/>
    <property type="project" value="TreeGrafter"/>
</dbReference>
<dbReference type="InterPro" id="IPR036768">
    <property type="entry name" value="PolIII_chi_sf"/>
</dbReference>
<dbReference type="NCBIfam" id="NF004347">
    <property type="entry name" value="PRK05728.1-4"/>
    <property type="match status" value="1"/>
</dbReference>
<dbReference type="EMBL" id="JACHOO010000001">
    <property type="protein sequence ID" value="MBB5751476.1"/>
    <property type="molecule type" value="Genomic_DNA"/>
</dbReference>
<dbReference type="PANTHER" id="PTHR38767">
    <property type="entry name" value="DNA POLYMERASE III SUBUNIT CHI"/>
    <property type="match status" value="1"/>
</dbReference>
<dbReference type="GO" id="GO:0006260">
    <property type="term" value="P:DNA replication"/>
    <property type="evidence" value="ECO:0007669"/>
    <property type="project" value="InterPro"/>
</dbReference>
<keyword evidence="1" id="KW-0808">Transferase</keyword>
<accession>A0A7W9CTW8</accession>
<dbReference type="PANTHER" id="PTHR38767:SF1">
    <property type="entry name" value="DNA POLYMERASE III SUBUNIT CHI"/>
    <property type="match status" value="1"/>
</dbReference>
<dbReference type="SUPFAM" id="SSF102400">
    <property type="entry name" value="DNA polymerase III chi subunit"/>
    <property type="match status" value="1"/>
</dbReference>
<proteinExistence type="predicted"/>
<dbReference type="Gene3D" id="3.40.50.10110">
    <property type="entry name" value="DNA polymerase III subunit chi"/>
    <property type="match status" value="1"/>
</dbReference>
<comment type="caution">
    <text evidence="1">The sequence shown here is derived from an EMBL/GenBank/DDBJ whole genome shotgun (WGS) entry which is preliminary data.</text>
</comment>
<evidence type="ECO:0000313" key="2">
    <source>
        <dbReference type="Proteomes" id="UP000523821"/>
    </source>
</evidence>
<keyword evidence="1" id="KW-0548">Nucleotidyltransferase</keyword>
<dbReference type="GO" id="GO:0003887">
    <property type="term" value="F:DNA-directed DNA polymerase activity"/>
    <property type="evidence" value="ECO:0007669"/>
    <property type="project" value="UniProtKB-EC"/>
</dbReference>
<dbReference type="GO" id="GO:0003677">
    <property type="term" value="F:DNA binding"/>
    <property type="evidence" value="ECO:0007669"/>
    <property type="project" value="InterPro"/>
</dbReference>
<dbReference type="InterPro" id="IPR007459">
    <property type="entry name" value="DNA_pol3_chi"/>
</dbReference>
<dbReference type="Pfam" id="PF04364">
    <property type="entry name" value="DNA_pol3_chi"/>
    <property type="match status" value="1"/>
</dbReference>
<dbReference type="RefSeq" id="WP_183852178.1">
    <property type="nucleotide sequence ID" value="NZ_JACHOO010000001.1"/>
</dbReference>
<dbReference type="AlphaFoldDB" id="A0A7W9CTW8"/>
<sequence length="149" mass="16671">MTEVFFYHLQKQSLEAVLPGLLEKAIERGWRVVVEAGSRERLEALDAHLWTYREDSFLPHGTAGDAQAALQPILLTTAPDNPYGAAVRFLVDGAPFASAEGYERLVVIFDGNDRDALAAARDAWKRAKAAGHDSTYWQQSERGRWERKA</sequence>
<evidence type="ECO:0000313" key="1">
    <source>
        <dbReference type="EMBL" id="MBB5751476.1"/>
    </source>
</evidence>
<keyword evidence="2" id="KW-1185">Reference proteome</keyword>